<dbReference type="EMBL" id="JBCGBO010000024">
    <property type="protein sequence ID" value="KAK9183100.1"/>
    <property type="molecule type" value="Genomic_DNA"/>
</dbReference>
<dbReference type="AlphaFoldDB" id="A0AAP0LVX8"/>
<dbReference type="Proteomes" id="UP001428341">
    <property type="component" value="Unassembled WGS sequence"/>
</dbReference>
<protein>
    <submittedName>
        <fullName evidence="1">Uncharacterized protein</fullName>
    </submittedName>
</protein>
<gene>
    <name evidence="1" type="ORF">WN944_026249</name>
</gene>
<comment type="caution">
    <text evidence="1">The sequence shown here is derived from an EMBL/GenBank/DDBJ whole genome shotgun (WGS) entry which is preliminary data.</text>
</comment>
<name>A0AAP0LVX8_9ROSI</name>
<keyword evidence="2" id="KW-1185">Reference proteome</keyword>
<organism evidence="1 2">
    <name type="scientific">Citrus x changshan-huyou</name>
    <dbReference type="NCBI Taxonomy" id="2935761"/>
    <lineage>
        <taxon>Eukaryota</taxon>
        <taxon>Viridiplantae</taxon>
        <taxon>Streptophyta</taxon>
        <taxon>Embryophyta</taxon>
        <taxon>Tracheophyta</taxon>
        <taxon>Spermatophyta</taxon>
        <taxon>Magnoliopsida</taxon>
        <taxon>eudicotyledons</taxon>
        <taxon>Gunneridae</taxon>
        <taxon>Pentapetalae</taxon>
        <taxon>rosids</taxon>
        <taxon>malvids</taxon>
        <taxon>Sapindales</taxon>
        <taxon>Rutaceae</taxon>
        <taxon>Aurantioideae</taxon>
        <taxon>Citrus</taxon>
    </lineage>
</organism>
<evidence type="ECO:0000313" key="1">
    <source>
        <dbReference type="EMBL" id="KAK9183100.1"/>
    </source>
</evidence>
<reference evidence="1 2" key="1">
    <citation type="submission" date="2024-05" db="EMBL/GenBank/DDBJ databases">
        <title>Haplotype-resolved chromosome-level genome assembly of Huyou (Citrus changshanensis).</title>
        <authorList>
            <person name="Miao C."/>
            <person name="Chen W."/>
            <person name="Wu Y."/>
            <person name="Wang L."/>
            <person name="Zhao S."/>
            <person name="Grierson D."/>
            <person name="Xu C."/>
            <person name="Chen K."/>
        </authorList>
    </citation>
    <scope>NUCLEOTIDE SEQUENCE [LARGE SCALE GENOMIC DNA]</scope>
    <source>
        <strain evidence="1">01-14</strain>
        <tissue evidence="1">Leaf</tissue>
    </source>
</reference>
<sequence>MEEVKLHGFWASPLGHRVMGIEETWPENPLLPTDDNYERATARFQLRSFEQTRQL</sequence>
<accession>A0AAP0LVX8</accession>
<evidence type="ECO:0000313" key="2">
    <source>
        <dbReference type="Proteomes" id="UP001428341"/>
    </source>
</evidence>
<proteinExistence type="predicted"/>